<reference evidence="6 7" key="1">
    <citation type="submission" date="2019-07" db="EMBL/GenBank/DDBJ databases">
        <title>Qingshengfaniella alkalisoli gen. nov., sp. nov., isolated from saline soil.</title>
        <authorList>
            <person name="Xu L."/>
            <person name="Huang X.-X."/>
            <person name="Sun J.-Q."/>
        </authorList>
    </citation>
    <scope>NUCLEOTIDE SEQUENCE [LARGE SCALE GENOMIC DNA]</scope>
    <source>
        <strain evidence="6 7">DSM 27279</strain>
    </source>
</reference>
<protein>
    <submittedName>
        <fullName evidence="6">ABC transporter ATP-binding protein</fullName>
    </submittedName>
</protein>
<dbReference type="InterPro" id="IPR003593">
    <property type="entry name" value="AAA+_ATPase"/>
</dbReference>
<evidence type="ECO:0000256" key="1">
    <source>
        <dbReference type="ARBA" id="ARBA00022448"/>
    </source>
</evidence>
<dbReference type="Gene3D" id="3.40.50.300">
    <property type="entry name" value="P-loop containing nucleotide triphosphate hydrolases"/>
    <property type="match status" value="1"/>
</dbReference>
<dbReference type="PROSITE" id="PS00211">
    <property type="entry name" value="ABC_TRANSPORTER_1"/>
    <property type="match status" value="1"/>
</dbReference>
<dbReference type="EMBL" id="VLTJ01000042">
    <property type="protein sequence ID" value="TSH89073.1"/>
    <property type="molecule type" value="Genomic_DNA"/>
</dbReference>
<keyword evidence="1" id="KW-0813">Transport</keyword>
<evidence type="ECO:0000256" key="4">
    <source>
        <dbReference type="ARBA" id="ARBA00022840"/>
    </source>
</evidence>
<gene>
    <name evidence="6" type="ORF">FOZ76_26030</name>
</gene>
<keyword evidence="2" id="KW-0472">Membrane</keyword>
<proteinExistence type="predicted"/>
<dbReference type="CDD" id="cd03261">
    <property type="entry name" value="ABC_Org_Solvent_Resistant"/>
    <property type="match status" value="1"/>
</dbReference>
<keyword evidence="3" id="KW-0547">Nucleotide-binding</keyword>
<dbReference type="PROSITE" id="PS50893">
    <property type="entry name" value="ABC_TRANSPORTER_2"/>
    <property type="match status" value="1"/>
</dbReference>
<dbReference type="Pfam" id="PF00005">
    <property type="entry name" value="ABC_tran"/>
    <property type="match status" value="1"/>
</dbReference>
<organism evidence="6 7">
    <name type="scientific">Verticiella sediminum</name>
    <dbReference type="NCBI Taxonomy" id="1247510"/>
    <lineage>
        <taxon>Bacteria</taxon>
        <taxon>Pseudomonadati</taxon>
        <taxon>Pseudomonadota</taxon>
        <taxon>Betaproteobacteria</taxon>
        <taxon>Burkholderiales</taxon>
        <taxon>Alcaligenaceae</taxon>
        <taxon>Verticiella</taxon>
    </lineage>
</organism>
<dbReference type="InterPro" id="IPR017871">
    <property type="entry name" value="ABC_transporter-like_CS"/>
</dbReference>
<evidence type="ECO:0000256" key="3">
    <source>
        <dbReference type="ARBA" id="ARBA00022741"/>
    </source>
</evidence>
<dbReference type="Proteomes" id="UP000318405">
    <property type="component" value="Unassembled WGS sequence"/>
</dbReference>
<keyword evidence="7" id="KW-1185">Reference proteome</keyword>
<evidence type="ECO:0000313" key="7">
    <source>
        <dbReference type="Proteomes" id="UP000318405"/>
    </source>
</evidence>
<keyword evidence="4 6" id="KW-0067">ATP-binding</keyword>
<dbReference type="PANTHER" id="PTHR43023">
    <property type="entry name" value="PROTEIN TRIGALACTOSYLDIACYLGLYCEROL 3, CHLOROPLASTIC"/>
    <property type="match status" value="1"/>
</dbReference>
<dbReference type="GO" id="GO:0005524">
    <property type="term" value="F:ATP binding"/>
    <property type="evidence" value="ECO:0007669"/>
    <property type="project" value="UniProtKB-KW"/>
</dbReference>
<evidence type="ECO:0000256" key="2">
    <source>
        <dbReference type="ARBA" id="ARBA00022475"/>
    </source>
</evidence>
<dbReference type="SMART" id="SM00382">
    <property type="entry name" value="AAA"/>
    <property type="match status" value="1"/>
</dbReference>
<dbReference type="SUPFAM" id="SSF52540">
    <property type="entry name" value="P-loop containing nucleoside triphosphate hydrolases"/>
    <property type="match status" value="1"/>
</dbReference>
<feature type="domain" description="ABC transporter" evidence="5">
    <location>
        <begin position="16"/>
        <end position="252"/>
    </location>
</feature>
<evidence type="ECO:0000259" key="5">
    <source>
        <dbReference type="PROSITE" id="PS50893"/>
    </source>
</evidence>
<dbReference type="AlphaFoldDB" id="A0A556A878"/>
<dbReference type="InterPro" id="IPR003439">
    <property type="entry name" value="ABC_transporter-like_ATP-bd"/>
</dbReference>
<dbReference type="InterPro" id="IPR027417">
    <property type="entry name" value="P-loop_NTPase"/>
</dbReference>
<dbReference type="OrthoDB" id="9802264at2"/>
<dbReference type="GO" id="GO:0016887">
    <property type="term" value="F:ATP hydrolysis activity"/>
    <property type="evidence" value="ECO:0007669"/>
    <property type="project" value="InterPro"/>
</dbReference>
<evidence type="ECO:0000313" key="6">
    <source>
        <dbReference type="EMBL" id="TSH89073.1"/>
    </source>
</evidence>
<comment type="caution">
    <text evidence="6">The sequence shown here is derived from an EMBL/GenBank/DDBJ whole genome shotgun (WGS) entry which is preliminary data.</text>
</comment>
<keyword evidence="2" id="KW-1003">Cell membrane</keyword>
<accession>A0A556A878</accession>
<name>A0A556A878_9BURK</name>
<sequence>MTAIPPSAKAPGDVVLDFAQVCAGYGETPVLAGIDLAVRRGQVVTLLGGSGSGKTTLLRTATGQLRPLAGTARVFGQDLATASQTQLTAVRQRMGVLFQQGALFTDLDVFENVAFPLREHTRMGEAEIRETVLDKLHAVGLRGAAALRTSEISGGMARRVALARAVALNPELVLYDEPFAGLDPISMGVTAQLIRHLADHLGCASLLITHDVRESFAITDYAYLVGQGELKAQGTPAELEASADPYVHQFLHGEPDGPVAFHYPETPAFEAWLARETRRAPARKEGR</sequence>
<dbReference type="PANTHER" id="PTHR43023:SF6">
    <property type="entry name" value="INTERMEMBRANE PHOSPHOLIPID TRANSPORT SYSTEM ATP-BINDING PROTEIN MLAF"/>
    <property type="match status" value="1"/>
</dbReference>